<feature type="transmembrane region" description="Helical" evidence="2">
    <location>
        <begin position="192"/>
        <end position="222"/>
    </location>
</feature>
<accession>A0A5C1A4A2</accession>
<protein>
    <submittedName>
        <fullName evidence="3">Uncharacterized protein</fullName>
    </submittedName>
</protein>
<name>A0A5C1A4A2_9BACT</name>
<dbReference type="KEGG" id="lrs:PX52LOC_00779"/>
<evidence type="ECO:0000256" key="1">
    <source>
        <dbReference type="SAM" id="MobiDB-lite"/>
    </source>
</evidence>
<sequence length="356" mass="38997">MNAAAGRVPCGHCGAKVAIPAGHSRAKIRCEACGYYADVPPELRSAEAAPPPDDLPVITPAPPAEDTPRPRNRSAEPPPVERSPRKTKKPTAKARPNPDPADPRPQFEMSDDAPRGPNLLEGTQDEDDDKPYAVPGDGTKACPECNCRVPLDATMCVHCGVDFQSRRKPKKAFQPIDQAWEPRMSLQTRLKILAGLQVVNLLLMLLISNAGSFAGGVLSLLFQGGLQAFLLGSYEKLLVKRTAKGQATLTVQWRIAFVPVAPIKVDWKKSHAIGPIATYTPGLVEWFTFIYLLFLFVLPGVLFYFYVIHPVRFQIVLCDNYGSTDQVIFRTTSQEQADEVCSVTSTATGLQYRPVM</sequence>
<evidence type="ECO:0000313" key="4">
    <source>
        <dbReference type="Proteomes" id="UP000324974"/>
    </source>
</evidence>
<dbReference type="EMBL" id="CP042425">
    <property type="protein sequence ID" value="QEL13919.1"/>
    <property type="molecule type" value="Genomic_DNA"/>
</dbReference>
<evidence type="ECO:0000313" key="3">
    <source>
        <dbReference type="EMBL" id="QEL13919.1"/>
    </source>
</evidence>
<keyword evidence="2" id="KW-0812">Transmembrane</keyword>
<feature type="compositionally biased region" description="Pro residues" evidence="1">
    <location>
        <begin position="49"/>
        <end position="65"/>
    </location>
</feature>
<dbReference type="AlphaFoldDB" id="A0A5C1A4A2"/>
<dbReference type="Proteomes" id="UP000324974">
    <property type="component" value="Chromosome"/>
</dbReference>
<dbReference type="RefSeq" id="WP_149108848.1">
    <property type="nucleotide sequence ID" value="NZ_CP042425.1"/>
</dbReference>
<feature type="region of interest" description="Disordered" evidence="1">
    <location>
        <begin position="43"/>
        <end position="135"/>
    </location>
</feature>
<keyword evidence="4" id="KW-1185">Reference proteome</keyword>
<feature type="transmembrane region" description="Helical" evidence="2">
    <location>
        <begin position="286"/>
        <end position="307"/>
    </location>
</feature>
<organism evidence="3 4">
    <name type="scientific">Limnoglobus roseus</name>
    <dbReference type="NCBI Taxonomy" id="2598579"/>
    <lineage>
        <taxon>Bacteria</taxon>
        <taxon>Pseudomonadati</taxon>
        <taxon>Planctomycetota</taxon>
        <taxon>Planctomycetia</taxon>
        <taxon>Gemmatales</taxon>
        <taxon>Gemmataceae</taxon>
        <taxon>Limnoglobus</taxon>
    </lineage>
</organism>
<dbReference type="OrthoDB" id="9908986at2"/>
<reference evidence="4" key="1">
    <citation type="submission" date="2019-08" db="EMBL/GenBank/DDBJ databases">
        <title>Limnoglobus roseus gen. nov., sp. nov., a novel freshwater planctomycete with a giant genome from the family Gemmataceae.</title>
        <authorList>
            <person name="Kulichevskaya I.S."/>
            <person name="Naumoff D.G."/>
            <person name="Miroshnikov K."/>
            <person name="Ivanova A."/>
            <person name="Philippov D.A."/>
            <person name="Hakobyan A."/>
            <person name="Rijpstra I.C."/>
            <person name="Sinninghe Damste J.S."/>
            <person name="Liesack W."/>
            <person name="Dedysh S.N."/>
        </authorList>
    </citation>
    <scope>NUCLEOTIDE SEQUENCE [LARGE SCALE GENOMIC DNA]</scope>
    <source>
        <strain evidence="4">PX52</strain>
    </source>
</reference>
<proteinExistence type="predicted"/>
<keyword evidence="2" id="KW-1133">Transmembrane helix</keyword>
<gene>
    <name evidence="3" type="ORF">PX52LOC_00779</name>
</gene>
<evidence type="ECO:0000256" key="2">
    <source>
        <dbReference type="SAM" id="Phobius"/>
    </source>
</evidence>
<keyword evidence="2" id="KW-0472">Membrane</keyword>